<sequence>MITDKSTKITQDLIDDVKSCYMGAYDETQDGRFHVSELAEILPTDENFLVIFRKNENITDSRDLLKIWKKYDTNSSGYIEQSQLKSFIRDLCHGKKEVDEKKLDEYAEATLKICDRNNDGRLGLREMSKLLNIKSETNFLSQFDEKVKNMSEKEKRRHINRVFQHYAQDGGNELEGERLDAFISDLMDTDSDMDMSQLELSKKSILNFFDINRDGKINLEELAMCLNVYKGL</sequence>
<dbReference type="OMA" id="CDRNNDG"/>
<dbReference type="Proteomes" id="UP000007110">
    <property type="component" value="Unassembled WGS sequence"/>
</dbReference>
<dbReference type="AlphaFoldDB" id="A0A7M7N5T4"/>
<evidence type="ECO:0000259" key="2">
    <source>
        <dbReference type="PROSITE" id="PS50222"/>
    </source>
</evidence>
<accession>A0A7M7N5T4</accession>
<dbReference type="Pfam" id="PF13499">
    <property type="entry name" value="EF-hand_7"/>
    <property type="match status" value="1"/>
</dbReference>
<feature type="domain" description="EF-hand" evidence="2">
    <location>
        <begin position="197"/>
        <end position="232"/>
    </location>
</feature>
<dbReference type="FunCoup" id="A0A7M7N5T4">
    <property type="interactions" value="381"/>
</dbReference>
<dbReference type="RefSeq" id="XP_030831697.1">
    <property type="nucleotide sequence ID" value="XM_030975837.1"/>
</dbReference>
<feature type="domain" description="EF-hand" evidence="2">
    <location>
        <begin position="59"/>
        <end position="94"/>
    </location>
</feature>
<dbReference type="SUPFAM" id="SSF47473">
    <property type="entry name" value="EF-hand"/>
    <property type="match status" value="1"/>
</dbReference>
<dbReference type="InterPro" id="IPR051001">
    <property type="entry name" value="Calbindin_Ca-bind"/>
</dbReference>
<dbReference type="InterPro" id="IPR018247">
    <property type="entry name" value="EF_Hand_1_Ca_BS"/>
</dbReference>
<dbReference type="GO" id="GO:0045202">
    <property type="term" value="C:synapse"/>
    <property type="evidence" value="ECO:0000318"/>
    <property type="project" value="GO_Central"/>
</dbReference>
<feature type="domain" description="EF-hand" evidence="2">
    <location>
        <begin position="102"/>
        <end position="137"/>
    </location>
</feature>
<proteinExistence type="predicted"/>
<dbReference type="OrthoDB" id="428774at2759"/>
<dbReference type="PROSITE" id="PS00018">
    <property type="entry name" value="EF_HAND_1"/>
    <property type="match status" value="2"/>
</dbReference>
<dbReference type="Gene3D" id="1.10.238.10">
    <property type="entry name" value="EF-hand"/>
    <property type="match status" value="2"/>
</dbReference>
<reference evidence="3" key="2">
    <citation type="submission" date="2021-01" db="UniProtKB">
        <authorList>
            <consortium name="EnsemblMetazoa"/>
        </authorList>
    </citation>
    <scope>IDENTIFICATION</scope>
</reference>
<dbReference type="PANTHER" id="PTHR19972">
    <property type="entry name" value="CALBINDIN"/>
    <property type="match status" value="1"/>
</dbReference>
<dbReference type="GO" id="GO:0030425">
    <property type="term" value="C:dendrite"/>
    <property type="evidence" value="ECO:0000318"/>
    <property type="project" value="GO_Central"/>
</dbReference>
<dbReference type="PANTHER" id="PTHR19972:SF10">
    <property type="entry name" value="CALBINDIN-32"/>
    <property type="match status" value="1"/>
</dbReference>
<dbReference type="CTD" id="10590"/>
<reference evidence="4" key="1">
    <citation type="submission" date="2015-02" db="EMBL/GenBank/DDBJ databases">
        <title>Genome sequencing for Strongylocentrotus purpuratus.</title>
        <authorList>
            <person name="Murali S."/>
            <person name="Liu Y."/>
            <person name="Vee V."/>
            <person name="English A."/>
            <person name="Wang M."/>
            <person name="Skinner E."/>
            <person name="Han Y."/>
            <person name="Muzny D.M."/>
            <person name="Worley K.C."/>
            <person name="Gibbs R.A."/>
        </authorList>
    </citation>
    <scope>NUCLEOTIDE SEQUENCE</scope>
</reference>
<dbReference type="SMART" id="SM00054">
    <property type="entry name" value="EFh"/>
    <property type="match status" value="3"/>
</dbReference>
<dbReference type="GeneID" id="579873"/>
<evidence type="ECO:0000313" key="4">
    <source>
        <dbReference type="Proteomes" id="UP000007110"/>
    </source>
</evidence>
<dbReference type="InParanoid" id="A0A7M7N5T4"/>
<dbReference type="KEGG" id="spu:579873"/>
<dbReference type="InterPro" id="IPR002048">
    <property type="entry name" value="EF_hand_dom"/>
</dbReference>
<organism evidence="3 4">
    <name type="scientific">Strongylocentrotus purpuratus</name>
    <name type="common">Purple sea urchin</name>
    <dbReference type="NCBI Taxonomy" id="7668"/>
    <lineage>
        <taxon>Eukaryota</taxon>
        <taxon>Metazoa</taxon>
        <taxon>Echinodermata</taxon>
        <taxon>Eleutherozoa</taxon>
        <taxon>Echinozoa</taxon>
        <taxon>Echinoidea</taxon>
        <taxon>Euechinoidea</taxon>
        <taxon>Echinacea</taxon>
        <taxon>Camarodonta</taxon>
        <taxon>Echinidea</taxon>
        <taxon>Strongylocentrotidae</taxon>
        <taxon>Strongylocentrotus</taxon>
    </lineage>
</organism>
<evidence type="ECO:0000256" key="1">
    <source>
        <dbReference type="ARBA" id="ARBA00022837"/>
    </source>
</evidence>
<keyword evidence="1" id="KW-0106">Calcium</keyword>
<dbReference type="EnsemblMetazoa" id="XM_030975837">
    <property type="protein sequence ID" value="XP_030831697"/>
    <property type="gene ID" value="LOC579873"/>
</dbReference>
<dbReference type="GO" id="GO:0005509">
    <property type="term" value="F:calcium ion binding"/>
    <property type="evidence" value="ECO:0000318"/>
    <property type="project" value="GO_Central"/>
</dbReference>
<protein>
    <recommendedName>
        <fullName evidence="2">EF-hand domain-containing protein</fullName>
    </recommendedName>
</protein>
<keyword evidence="4" id="KW-1185">Reference proteome</keyword>
<dbReference type="Pfam" id="PF13202">
    <property type="entry name" value="EF-hand_5"/>
    <property type="match status" value="1"/>
</dbReference>
<dbReference type="PROSITE" id="PS50222">
    <property type="entry name" value="EF_HAND_2"/>
    <property type="match status" value="3"/>
</dbReference>
<dbReference type="GO" id="GO:0043195">
    <property type="term" value="C:terminal bouton"/>
    <property type="evidence" value="ECO:0000318"/>
    <property type="project" value="GO_Central"/>
</dbReference>
<dbReference type="GO" id="GO:0005829">
    <property type="term" value="C:cytosol"/>
    <property type="evidence" value="ECO:0000318"/>
    <property type="project" value="GO_Central"/>
</dbReference>
<dbReference type="GO" id="GO:0005634">
    <property type="term" value="C:nucleus"/>
    <property type="evidence" value="ECO:0000318"/>
    <property type="project" value="GO_Central"/>
</dbReference>
<dbReference type="InterPro" id="IPR011992">
    <property type="entry name" value="EF-hand-dom_pair"/>
</dbReference>
<evidence type="ECO:0000313" key="3">
    <source>
        <dbReference type="EnsemblMetazoa" id="XP_030831697"/>
    </source>
</evidence>
<name>A0A7M7N5T4_STRPU</name>